<protein>
    <recommendedName>
        <fullName evidence="5">Chromosome partition protein Smc</fullName>
    </recommendedName>
</protein>
<feature type="transmembrane region" description="Helical" evidence="2">
    <location>
        <begin position="21"/>
        <end position="38"/>
    </location>
</feature>
<comment type="caution">
    <text evidence="3">The sequence shown here is derived from an EMBL/GenBank/DDBJ whole genome shotgun (WGS) entry which is preliminary data.</text>
</comment>
<sequence length="351" mass="39418">MSGSKRNRTAFELGHDAFLDIIANLVGVLIILVVVLGTQSSKVIEEIKEQSNLENEFVQVDPSESPASEHQLETLASYSMRAASAQSDSDRLEATVKRFDRQIETRQQQRDAMLDLLTEAKAAWEAEQVKFDKQATQLAKRNREYDEMIKRMNELQGERERIEGQEAPVVAVQHLPTPMAKKAFGDEVYFRLKGNLLSVVPQVALFKSVRDACVPDLRTSRTGLIKSAVGPIRGYVCRFVMNKEQEMIRINGQVGIRATIEPVRLSIEPLEEPIGQPLDEMMLEGSDLHVELAGRDPATTTVVVYVYPDSFAEFRRLKEYFYSRGFATDGKPMQMDGGITFAEGMPDTIAQ</sequence>
<dbReference type="RefSeq" id="WP_345683488.1">
    <property type="nucleotide sequence ID" value="NZ_BAABRO010000003.1"/>
</dbReference>
<name>A0ABP9VST9_9BACT</name>
<dbReference type="Proteomes" id="UP001416858">
    <property type="component" value="Unassembled WGS sequence"/>
</dbReference>
<evidence type="ECO:0000256" key="1">
    <source>
        <dbReference type="SAM" id="Coils"/>
    </source>
</evidence>
<organism evidence="3 4">
    <name type="scientific">Novipirellula caenicola</name>
    <dbReference type="NCBI Taxonomy" id="1536901"/>
    <lineage>
        <taxon>Bacteria</taxon>
        <taxon>Pseudomonadati</taxon>
        <taxon>Planctomycetota</taxon>
        <taxon>Planctomycetia</taxon>
        <taxon>Pirellulales</taxon>
        <taxon>Pirellulaceae</taxon>
        <taxon>Novipirellula</taxon>
    </lineage>
</organism>
<dbReference type="EMBL" id="BAABRO010000003">
    <property type="protein sequence ID" value="GAA5506558.1"/>
    <property type="molecule type" value="Genomic_DNA"/>
</dbReference>
<keyword evidence="2" id="KW-1133">Transmembrane helix</keyword>
<evidence type="ECO:0008006" key="5">
    <source>
        <dbReference type="Google" id="ProtNLM"/>
    </source>
</evidence>
<proteinExistence type="predicted"/>
<evidence type="ECO:0000313" key="4">
    <source>
        <dbReference type="Proteomes" id="UP001416858"/>
    </source>
</evidence>
<keyword evidence="4" id="KW-1185">Reference proteome</keyword>
<accession>A0ABP9VST9</accession>
<keyword evidence="2" id="KW-0812">Transmembrane</keyword>
<evidence type="ECO:0000313" key="3">
    <source>
        <dbReference type="EMBL" id="GAA5506558.1"/>
    </source>
</evidence>
<keyword evidence="1" id="KW-0175">Coiled coil</keyword>
<feature type="coiled-coil region" evidence="1">
    <location>
        <begin position="135"/>
        <end position="165"/>
    </location>
</feature>
<reference evidence="3 4" key="1">
    <citation type="submission" date="2024-02" db="EMBL/GenBank/DDBJ databases">
        <title>Rhodopirellula caenicola NBRC 110016.</title>
        <authorList>
            <person name="Ichikawa N."/>
            <person name="Katano-Makiyama Y."/>
            <person name="Hidaka K."/>
        </authorList>
    </citation>
    <scope>NUCLEOTIDE SEQUENCE [LARGE SCALE GENOMIC DNA]</scope>
    <source>
        <strain evidence="3 4">NBRC 110016</strain>
    </source>
</reference>
<gene>
    <name evidence="3" type="ORF">Rcae01_02011</name>
</gene>
<keyword evidence="2" id="KW-0472">Membrane</keyword>
<evidence type="ECO:0000256" key="2">
    <source>
        <dbReference type="SAM" id="Phobius"/>
    </source>
</evidence>